<sequence>MTGEVAKCEYPDPLRRISGRLPHQSLFASLRTVLQTCSFNGYFSPFTTSLYAYQYFGTTSNAKGKADNAGGRGSIGLLYAGTTLTGL</sequence>
<name>A0A6A5UVX4_9PLEO</name>
<accession>A0A6A5UVX4</accession>
<protein>
    <submittedName>
        <fullName evidence="1">Uncharacterized protein</fullName>
    </submittedName>
</protein>
<dbReference type="Proteomes" id="UP000800036">
    <property type="component" value="Unassembled WGS sequence"/>
</dbReference>
<dbReference type="EMBL" id="ML976716">
    <property type="protein sequence ID" value="KAF1968864.1"/>
    <property type="molecule type" value="Genomic_DNA"/>
</dbReference>
<dbReference type="AlphaFoldDB" id="A0A6A5UVX4"/>
<evidence type="ECO:0000313" key="1">
    <source>
        <dbReference type="EMBL" id="KAF1968864.1"/>
    </source>
</evidence>
<gene>
    <name evidence="1" type="ORF">BU23DRAFT_257276</name>
</gene>
<reference evidence="1" key="1">
    <citation type="journal article" date="2020" name="Stud. Mycol.">
        <title>101 Dothideomycetes genomes: a test case for predicting lifestyles and emergence of pathogens.</title>
        <authorList>
            <person name="Haridas S."/>
            <person name="Albert R."/>
            <person name="Binder M."/>
            <person name="Bloem J."/>
            <person name="Labutti K."/>
            <person name="Salamov A."/>
            <person name="Andreopoulos B."/>
            <person name="Baker S."/>
            <person name="Barry K."/>
            <person name="Bills G."/>
            <person name="Bluhm B."/>
            <person name="Cannon C."/>
            <person name="Castanera R."/>
            <person name="Culley D."/>
            <person name="Daum C."/>
            <person name="Ezra D."/>
            <person name="Gonzalez J."/>
            <person name="Henrissat B."/>
            <person name="Kuo A."/>
            <person name="Liang C."/>
            <person name="Lipzen A."/>
            <person name="Lutzoni F."/>
            <person name="Magnuson J."/>
            <person name="Mondo S."/>
            <person name="Nolan M."/>
            <person name="Ohm R."/>
            <person name="Pangilinan J."/>
            <person name="Park H.-J."/>
            <person name="Ramirez L."/>
            <person name="Alfaro M."/>
            <person name="Sun H."/>
            <person name="Tritt A."/>
            <person name="Yoshinaga Y."/>
            <person name="Zwiers L.-H."/>
            <person name="Turgeon B."/>
            <person name="Goodwin S."/>
            <person name="Spatafora J."/>
            <person name="Crous P."/>
            <person name="Grigoriev I."/>
        </authorList>
    </citation>
    <scope>NUCLEOTIDE SEQUENCE</scope>
    <source>
        <strain evidence="1">CBS 107.79</strain>
    </source>
</reference>
<evidence type="ECO:0000313" key="2">
    <source>
        <dbReference type="Proteomes" id="UP000800036"/>
    </source>
</evidence>
<organism evidence="1 2">
    <name type="scientific">Bimuria novae-zelandiae CBS 107.79</name>
    <dbReference type="NCBI Taxonomy" id="1447943"/>
    <lineage>
        <taxon>Eukaryota</taxon>
        <taxon>Fungi</taxon>
        <taxon>Dikarya</taxon>
        <taxon>Ascomycota</taxon>
        <taxon>Pezizomycotina</taxon>
        <taxon>Dothideomycetes</taxon>
        <taxon>Pleosporomycetidae</taxon>
        <taxon>Pleosporales</taxon>
        <taxon>Massarineae</taxon>
        <taxon>Didymosphaeriaceae</taxon>
        <taxon>Bimuria</taxon>
    </lineage>
</organism>
<proteinExistence type="predicted"/>
<keyword evidence="2" id="KW-1185">Reference proteome</keyword>